<dbReference type="Pfam" id="PF01740">
    <property type="entry name" value="STAS"/>
    <property type="match status" value="1"/>
</dbReference>
<reference evidence="4" key="1">
    <citation type="submission" date="2021-01" db="EMBL/GenBank/DDBJ databases">
        <title>YIM 132084 draft genome.</title>
        <authorList>
            <person name="An D."/>
        </authorList>
    </citation>
    <scope>NUCLEOTIDE SEQUENCE</scope>
    <source>
        <strain evidence="4">YIM 132084</strain>
    </source>
</reference>
<feature type="domain" description="STAS" evidence="3">
    <location>
        <begin position="3"/>
        <end position="113"/>
    </location>
</feature>
<dbReference type="CDD" id="cd07043">
    <property type="entry name" value="STAS_anti-anti-sigma_factors"/>
    <property type="match status" value="1"/>
</dbReference>
<evidence type="ECO:0000259" key="3">
    <source>
        <dbReference type="PROSITE" id="PS50801"/>
    </source>
</evidence>
<evidence type="ECO:0000313" key="4">
    <source>
        <dbReference type="EMBL" id="MBM9466801.1"/>
    </source>
</evidence>
<dbReference type="InterPro" id="IPR002645">
    <property type="entry name" value="STAS_dom"/>
</dbReference>
<proteinExistence type="inferred from homology"/>
<organism evidence="4 5">
    <name type="scientific">Nakamurella leprariae</name>
    <dbReference type="NCBI Taxonomy" id="2803911"/>
    <lineage>
        <taxon>Bacteria</taxon>
        <taxon>Bacillati</taxon>
        <taxon>Actinomycetota</taxon>
        <taxon>Actinomycetes</taxon>
        <taxon>Nakamurellales</taxon>
        <taxon>Nakamurellaceae</taxon>
        <taxon>Nakamurella</taxon>
    </lineage>
</organism>
<sequence length="130" mass="12771">MTDYTISHPSPGAAVIAVTGTLNVVSARGFREAIGDAVDRAPGQRVVVDLAGVPTIDSSGLGALIGGLKAARAAGGDLRIAAANQQVITVLELTNLNRVLQPYPSVADGLGDAAGGPVAAESATAAGSAR</sequence>
<evidence type="ECO:0000256" key="1">
    <source>
        <dbReference type="ARBA" id="ARBA00009013"/>
    </source>
</evidence>
<dbReference type="Gene3D" id="3.30.750.24">
    <property type="entry name" value="STAS domain"/>
    <property type="match status" value="1"/>
</dbReference>
<keyword evidence="5" id="KW-1185">Reference proteome</keyword>
<comment type="caution">
    <text evidence="4">The sequence shown here is derived from an EMBL/GenBank/DDBJ whole genome shotgun (WGS) entry which is preliminary data.</text>
</comment>
<name>A0A938Y688_9ACTN</name>
<dbReference type="PROSITE" id="PS50801">
    <property type="entry name" value="STAS"/>
    <property type="match status" value="1"/>
</dbReference>
<gene>
    <name evidence="4" type="ORF">JL106_05835</name>
</gene>
<dbReference type="PANTHER" id="PTHR33495:SF2">
    <property type="entry name" value="ANTI-SIGMA FACTOR ANTAGONIST TM_1081-RELATED"/>
    <property type="match status" value="1"/>
</dbReference>
<accession>A0A938Y688</accession>
<dbReference type="AlphaFoldDB" id="A0A938Y688"/>
<dbReference type="EMBL" id="JAERWK010000008">
    <property type="protein sequence ID" value="MBM9466801.1"/>
    <property type="molecule type" value="Genomic_DNA"/>
</dbReference>
<dbReference type="RefSeq" id="WP_205259763.1">
    <property type="nucleotide sequence ID" value="NZ_JAERWK010000008.1"/>
</dbReference>
<dbReference type="GO" id="GO:0043856">
    <property type="term" value="F:anti-sigma factor antagonist activity"/>
    <property type="evidence" value="ECO:0007669"/>
    <property type="project" value="InterPro"/>
</dbReference>
<comment type="similarity">
    <text evidence="1 2">Belongs to the anti-sigma-factor antagonist family.</text>
</comment>
<dbReference type="PANTHER" id="PTHR33495">
    <property type="entry name" value="ANTI-SIGMA FACTOR ANTAGONIST TM_1081-RELATED-RELATED"/>
    <property type="match status" value="1"/>
</dbReference>
<dbReference type="SUPFAM" id="SSF52091">
    <property type="entry name" value="SpoIIaa-like"/>
    <property type="match status" value="1"/>
</dbReference>
<dbReference type="InterPro" id="IPR036513">
    <property type="entry name" value="STAS_dom_sf"/>
</dbReference>
<dbReference type="InterPro" id="IPR003658">
    <property type="entry name" value="Anti-sigma_ant"/>
</dbReference>
<dbReference type="Proteomes" id="UP000663792">
    <property type="component" value="Unassembled WGS sequence"/>
</dbReference>
<evidence type="ECO:0000313" key="5">
    <source>
        <dbReference type="Proteomes" id="UP000663792"/>
    </source>
</evidence>
<dbReference type="NCBIfam" id="TIGR00377">
    <property type="entry name" value="ant_ant_sig"/>
    <property type="match status" value="1"/>
</dbReference>
<evidence type="ECO:0000256" key="2">
    <source>
        <dbReference type="RuleBase" id="RU003749"/>
    </source>
</evidence>
<protein>
    <recommendedName>
        <fullName evidence="2">Anti-sigma factor antagonist</fullName>
    </recommendedName>
</protein>